<dbReference type="InterPro" id="IPR052162">
    <property type="entry name" value="Sensor_kinase/Photoreceptor"/>
</dbReference>
<dbReference type="CDD" id="cd00130">
    <property type="entry name" value="PAS"/>
    <property type="match status" value="1"/>
</dbReference>
<dbReference type="PROSITE" id="PS50113">
    <property type="entry name" value="PAC"/>
    <property type="match status" value="1"/>
</dbReference>
<evidence type="ECO:0000256" key="5">
    <source>
        <dbReference type="ARBA" id="ARBA00022777"/>
    </source>
</evidence>
<dbReference type="InterPro" id="IPR036890">
    <property type="entry name" value="HATPase_C_sf"/>
</dbReference>
<gene>
    <name evidence="9" type="ORF">QYS47_22840</name>
</gene>
<dbReference type="Pfam" id="PF00512">
    <property type="entry name" value="HisKA"/>
    <property type="match status" value="1"/>
</dbReference>
<evidence type="ECO:0000256" key="2">
    <source>
        <dbReference type="ARBA" id="ARBA00012438"/>
    </source>
</evidence>
<dbReference type="CDD" id="cd00082">
    <property type="entry name" value="HisKA"/>
    <property type="match status" value="1"/>
</dbReference>
<dbReference type="SUPFAM" id="SSF55874">
    <property type="entry name" value="ATPase domain of HSP90 chaperone/DNA topoisomerase II/histidine kinase"/>
    <property type="match status" value="1"/>
</dbReference>
<dbReference type="RefSeq" id="WP_322346511.1">
    <property type="nucleotide sequence ID" value="NZ_CP129968.2"/>
</dbReference>
<evidence type="ECO:0000259" key="7">
    <source>
        <dbReference type="PROSITE" id="PS50112"/>
    </source>
</evidence>
<evidence type="ECO:0000313" key="9">
    <source>
        <dbReference type="EMBL" id="WKK80039.2"/>
    </source>
</evidence>
<dbReference type="NCBIfam" id="TIGR00229">
    <property type="entry name" value="sensory_box"/>
    <property type="match status" value="2"/>
</dbReference>
<dbReference type="FunFam" id="3.30.565.10:FF:000006">
    <property type="entry name" value="Sensor histidine kinase WalK"/>
    <property type="match status" value="1"/>
</dbReference>
<dbReference type="InterPro" id="IPR036097">
    <property type="entry name" value="HisK_dim/P_sf"/>
</dbReference>
<dbReference type="InterPro" id="IPR035965">
    <property type="entry name" value="PAS-like_dom_sf"/>
</dbReference>
<dbReference type="SMART" id="SM00091">
    <property type="entry name" value="PAS"/>
    <property type="match status" value="2"/>
</dbReference>
<dbReference type="AlphaFoldDB" id="A0AA49GG75"/>
<feature type="domain" description="PAC" evidence="8">
    <location>
        <begin position="461"/>
        <end position="512"/>
    </location>
</feature>
<evidence type="ECO:0000256" key="4">
    <source>
        <dbReference type="ARBA" id="ARBA00022679"/>
    </source>
</evidence>
<evidence type="ECO:0000259" key="8">
    <source>
        <dbReference type="PROSITE" id="PS50113"/>
    </source>
</evidence>
<dbReference type="GO" id="GO:0000155">
    <property type="term" value="F:phosphorelay sensor kinase activity"/>
    <property type="evidence" value="ECO:0007669"/>
    <property type="project" value="InterPro"/>
</dbReference>
<dbReference type="InterPro" id="IPR003661">
    <property type="entry name" value="HisK_dim/P_dom"/>
</dbReference>
<dbReference type="SMART" id="SM00387">
    <property type="entry name" value="HATPase_c"/>
    <property type="match status" value="1"/>
</dbReference>
<evidence type="ECO:0000256" key="3">
    <source>
        <dbReference type="ARBA" id="ARBA00022553"/>
    </source>
</evidence>
<dbReference type="SUPFAM" id="SSF47384">
    <property type="entry name" value="Homodimeric domain of signal transducing histidine kinase"/>
    <property type="match status" value="1"/>
</dbReference>
<dbReference type="Gene3D" id="1.10.287.130">
    <property type="match status" value="1"/>
</dbReference>
<dbReference type="Pfam" id="PF13426">
    <property type="entry name" value="PAS_9"/>
    <property type="match status" value="1"/>
</dbReference>
<keyword evidence="4" id="KW-0808">Transferase</keyword>
<protein>
    <recommendedName>
        <fullName evidence="2">histidine kinase</fullName>
        <ecNumber evidence="2">2.7.13.3</ecNumber>
    </recommendedName>
</protein>
<proteinExistence type="predicted"/>
<keyword evidence="3" id="KW-0597">Phosphoprotein</keyword>
<dbReference type="EC" id="2.7.13.3" evidence="2"/>
<name>A0AA49GG75_9BACT</name>
<comment type="catalytic activity">
    <reaction evidence="1">
        <text>ATP + protein L-histidine = ADP + protein N-phospho-L-histidine.</text>
        <dbReference type="EC" id="2.7.13.3"/>
    </reaction>
</comment>
<keyword evidence="5 9" id="KW-0418">Kinase</keyword>
<dbReference type="Pfam" id="PF02518">
    <property type="entry name" value="HATPase_c"/>
    <property type="match status" value="1"/>
</dbReference>
<dbReference type="CDD" id="cd00075">
    <property type="entry name" value="HATPase"/>
    <property type="match status" value="1"/>
</dbReference>
<dbReference type="KEGG" id="marp:QYS47_22840"/>
<accession>A0AA49GG75</accession>
<sequence length="743" mass="86223">MNTEYLNEITGLLNNQKYQYQLLDDLNITRYANYKCFYLLIENKILYVMPIGETDGDKSQQFFKNLHQASGLGNGQKLSIILDTTQLSNIPSSTRKEVNYFNLSLRKYWSDILFINQGIGKLIIDMYELHKPEHVEGITRVNEPKEAVKYVLEGFRSTVKDDDLESLSKEELIAEVRRLRKSKENSSTPEISDLVQSISNLAWEKEKTQYIEPKGGEELKAISGLLNSIIFDFKELHKEHTSLQDEFYNKLKFQVGEVMHQEASLRSIFDSLDSIIWMVDADFNLMAFNNKFYHHLKTMYGITPEIGMNVLDYKELKETYDKTYERISKALDGKEESYIDFYRDGEQIVKVVDSKIFPVVLNEKIFGVACLTKDITESFEAEEKIKSNERIIASVNKNISEAIYRSSHEKGLIFINQAFVKMFGFESKEELYENNQLQNIYANPEDRERLGKLLIESKEMTNIEVQFRKKNGEVFTGLLSSMVSEDENGVRYFDGAIRDVTALKNVQEKLKRQNRELKKLNTELDSFVYSASHDLKAPLSSVKGLINLAKTESNKDQLAHYLQLADKSIDKLDDFIRDIVDLSRNARQKIKPELLNFEELVQDTFDNYQYLDNFSKIERKIEVQCDVDFYSDKRRLKVIFNNLVSNAIRYYNPYLFNSYVNIKIKADKKRAVIEISDNGLGIEEQYLDKIFDMFYRASNHSKGTGIGLYIVKETLQKMKGEIKVESIPKEGTKFTVVLPNLAK</sequence>
<dbReference type="InterPro" id="IPR004358">
    <property type="entry name" value="Sig_transdc_His_kin-like_C"/>
</dbReference>
<organism evidence="9">
    <name type="scientific">Marivirga arenosa</name>
    <dbReference type="NCBI Taxonomy" id="3059076"/>
    <lineage>
        <taxon>Bacteria</taxon>
        <taxon>Pseudomonadati</taxon>
        <taxon>Bacteroidota</taxon>
        <taxon>Cytophagia</taxon>
        <taxon>Cytophagales</taxon>
        <taxon>Marivirgaceae</taxon>
        <taxon>Marivirga</taxon>
    </lineage>
</organism>
<dbReference type="Gene3D" id="3.30.565.10">
    <property type="entry name" value="Histidine kinase-like ATPase, C-terminal domain"/>
    <property type="match status" value="1"/>
</dbReference>
<feature type="domain" description="Histidine kinase" evidence="6">
    <location>
        <begin position="530"/>
        <end position="742"/>
    </location>
</feature>
<dbReference type="InterPro" id="IPR005467">
    <property type="entry name" value="His_kinase_dom"/>
</dbReference>
<dbReference type="SUPFAM" id="SSF55785">
    <property type="entry name" value="PYP-like sensor domain (PAS domain)"/>
    <property type="match status" value="2"/>
</dbReference>
<evidence type="ECO:0000259" key="6">
    <source>
        <dbReference type="PROSITE" id="PS50109"/>
    </source>
</evidence>
<dbReference type="SMART" id="SM00388">
    <property type="entry name" value="HisKA"/>
    <property type="match status" value="1"/>
</dbReference>
<feature type="domain" description="PAS" evidence="7">
    <location>
        <begin position="388"/>
        <end position="454"/>
    </location>
</feature>
<dbReference type="Gene3D" id="3.30.450.20">
    <property type="entry name" value="PAS domain"/>
    <property type="match status" value="2"/>
</dbReference>
<dbReference type="PANTHER" id="PTHR43304:SF1">
    <property type="entry name" value="PAC DOMAIN-CONTAINING PROTEIN"/>
    <property type="match status" value="1"/>
</dbReference>
<dbReference type="PANTHER" id="PTHR43304">
    <property type="entry name" value="PHYTOCHROME-LIKE PROTEIN CPH1"/>
    <property type="match status" value="1"/>
</dbReference>
<reference evidence="9" key="1">
    <citation type="submission" date="2023-08" db="EMBL/GenBank/DDBJ databases">
        <title>Comparative genomics and taxonomic characterization of three novel marine species of genus Marivirga.</title>
        <authorList>
            <person name="Muhammad N."/>
            <person name="Kim S.-G."/>
        </authorList>
    </citation>
    <scope>NUCLEOTIDE SEQUENCE</scope>
    <source>
        <strain evidence="9">BKB1-2</strain>
    </source>
</reference>
<dbReference type="InterPro" id="IPR000014">
    <property type="entry name" value="PAS"/>
</dbReference>
<dbReference type="InterPro" id="IPR003594">
    <property type="entry name" value="HATPase_dom"/>
</dbReference>
<evidence type="ECO:0000256" key="1">
    <source>
        <dbReference type="ARBA" id="ARBA00000085"/>
    </source>
</evidence>
<dbReference type="PRINTS" id="PR00344">
    <property type="entry name" value="BCTRLSENSOR"/>
</dbReference>
<dbReference type="PROSITE" id="PS50112">
    <property type="entry name" value="PAS"/>
    <property type="match status" value="1"/>
</dbReference>
<dbReference type="EMBL" id="CP129968">
    <property type="protein sequence ID" value="WKK80039.2"/>
    <property type="molecule type" value="Genomic_DNA"/>
</dbReference>
<dbReference type="InterPro" id="IPR000700">
    <property type="entry name" value="PAS-assoc_C"/>
</dbReference>
<dbReference type="Proteomes" id="UP001232019">
    <property type="component" value="Chromosome"/>
</dbReference>
<dbReference type="PROSITE" id="PS50109">
    <property type="entry name" value="HIS_KIN"/>
    <property type="match status" value="1"/>
</dbReference>